<protein>
    <submittedName>
        <fullName evidence="6">LOW QUALITY PROTEIN: Fc receptor-like protein 2</fullName>
    </submittedName>
</protein>
<dbReference type="PANTHER" id="PTHR11481:SF64">
    <property type="entry name" value="FC RECEPTOR-LIKE PROTEIN 4"/>
    <property type="match status" value="1"/>
</dbReference>
<reference evidence="6" key="1">
    <citation type="submission" date="2025-08" db="UniProtKB">
        <authorList>
            <consortium name="RefSeq"/>
        </authorList>
    </citation>
    <scope>IDENTIFICATION</scope>
</reference>
<proteinExistence type="predicted"/>
<dbReference type="GeneID" id="103604215"/>
<dbReference type="InterPro" id="IPR003598">
    <property type="entry name" value="Ig_sub2"/>
</dbReference>
<dbReference type="InterPro" id="IPR003599">
    <property type="entry name" value="Ig_sub"/>
</dbReference>
<dbReference type="InterPro" id="IPR013783">
    <property type="entry name" value="Ig-like_fold"/>
</dbReference>
<name>A0ABM0S2C4_GALVR</name>
<evidence type="ECO:0000256" key="3">
    <source>
        <dbReference type="ARBA" id="ARBA00023319"/>
    </source>
</evidence>
<dbReference type="InterPro" id="IPR036179">
    <property type="entry name" value="Ig-like_dom_sf"/>
</dbReference>
<dbReference type="RefSeq" id="XP_008587015.1">
    <property type="nucleotide sequence ID" value="XM_008588793.1"/>
</dbReference>
<dbReference type="InterPro" id="IPR007110">
    <property type="entry name" value="Ig-like_dom"/>
</dbReference>
<keyword evidence="5" id="KW-1185">Reference proteome</keyword>
<evidence type="ECO:0000256" key="2">
    <source>
        <dbReference type="ARBA" id="ARBA00023157"/>
    </source>
</evidence>
<evidence type="ECO:0000313" key="5">
    <source>
        <dbReference type="Proteomes" id="UP000694923"/>
    </source>
</evidence>
<feature type="domain" description="Ig-like" evidence="4">
    <location>
        <begin position="321"/>
        <end position="412"/>
    </location>
</feature>
<keyword evidence="3" id="KW-0393">Immunoglobulin domain</keyword>
<sequence>MPLWPLLLVLVPDRGESMVQPQAVLLLHPPWTTIFQGEVVTMMYWLILQAPHSIFEGDKVISRCRGRQEKKSETIYHKNERKVGVFTRNSTFSIPRAISSDNGLYKCTASQKGYVWKKTSNLVRIKGDELFLLPVLSVSTARPTEGSLATLTCETRLSPQRSDVQLQFRFFREVQALGSGWSSSSELQIPTMWSEDSGSYWCEAESMTSHVQKQSQRFQMFVQRIPVSRVLMETQPPGTQVVEGETLFLVCSVAEGTGNTTFSWCRENKKESLGRKTQHSQRAELKVPVIRESHAGGYYCTADNSHDPVQSEVVNITVRVPVSYSVLTFRAPGPQAVVGDVVELHCESLRGSPPILYWFYHTPVTLGNSSAPSGGGVSFNLSLTTEHSGSYSCEAANGLGAKRSEVETLSVTGGSRLTHIFVLSSPEVQEKINSNSPSLVQGLDPVYSNVNPVCLDVIYSQVWIVHQGQESAEHPGTPPEGKVGLSSQLFFLRDSLSLNKVANSVHWTSGPSENISFLSPLELFPPQDSSIVYSKVKQQQLPGASAEQAKA</sequence>
<keyword evidence="2" id="KW-1015">Disulfide bond</keyword>
<dbReference type="PROSITE" id="PS50835">
    <property type="entry name" value="IG_LIKE"/>
    <property type="match status" value="3"/>
</dbReference>
<gene>
    <name evidence="6" type="primary">LOC103604215</name>
</gene>
<dbReference type="CDD" id="cd00096">
    <property type="entry name" value="Ig"/>
    <property type="match status" value="1"/>
</dbReference>
<dbReference type="PANTHER" id="PTHR11481">
    <property type="entry name" value="IMMUNOGLOBULIN FC RECEPTOR"/>
    <property type="match status" value="1"/>
</dbReference>
<dbReference type="InterPro" id="IPR013151">
    <property type="entry name" value="Immunoglobulin_dom"/>
</dbReference>
<feature type="domain" description="Ig-like" evidence="4">
    <location>
        <begin position="134"/>
        <end position="219"/>
    </location>
</feature>
<dbReference type="Pfam" id="PF13927">
    <property type="entry name" value="Ig_3"/>
    <property type="match status" value="2"/>
</dbReference>
<dbReference type="Proteomes" id="UP000694923">
    <property type="component" value="Unplaced"/>
</dbReference>
<feature type="domain" description="Ig-like" evidence="4">
    <location>
        <begin position="226"/>
        <end position="317"/>
    </location>
</feature>
<dbReference type="SMART" id="SM00408">
    <property type="entry name" value="IGc2"/>
    <property type="match status" value="3"/>
</dbReference>
<dbReference type="Pfam" id="PF00047">
    <property type="entry name" value="ig"/>
    <property type="match status" value="1"/>
</dbReference>
<evidence type="ECO:0000313" key="6">
    <source>
        <dbReference type="RefSeq" id="XP_008587015.1"/>
    </source>
</evidence>
<evidence type="ECO:0000256" key="1">
    <source>
        <dbReference type="ARBA" id="ARBA00022729"/>
    </source>
</evidence>
<dbReference type="SMART" id="SM00409">
    <property type="entry name" value="IG"/>
    <property type="match status" value="4"/>
</dbReference>
<dbReference type="Gene3D" id="2.60.40.10">
    <property type="entry name" value="Immunoglobulins"/>
    <property type="match status" value="4"/>
</dbReference>
<keyword evidence="1" id="KW-0732">Signal</keyword>
<evidence type="ECO:0000259" key="4">
    <source>
        <dbReference type="PROSITE" id="PS50835"/>
    </source>
</evidence>
<accession>A0ABM0S2C4</accession>
<organism evidence="5 6">
    <name type="scientific">Galeopterus variegatus</name>
    <name type="common">Malayan flying lemur</name>
    <name type="synonym">Cynocephalus variegatus</name>
    <dbReference type="NCBI Taxonomy" id="482537"/>
    <lineage>
        <taxon>Eukaryota</taxon>
        <taxon>Metazoa</taxon>
        <taxon>Chordata</taxon>
        <taxon>Craniata</taxon>
        <taxon>Vertebrata</taxon>
        <taxon>Euteleostomi</taxon>
        <taxon>Mammalia</taxon>
        <taxon>Eutheria</taxon>
        <taxon>Euarchontoglires</taxon>
        <taxon>Dermoptera</taxon>
        <taxon>Cynocephalidae</taxon>
        <taxon>Galeopterus</taxon>
    </lineage>
</organism>
<dbReference type="InterPro" id="IPR050488">
    <property type="entry name" value="Ig_Fc_receptor"/>
</dbReference>
<dbReference type="SUPFAM" id="SSF48726">
    <property type="entry name" value="Immunoglobulin"/>
    <property type="match status" value="4"/>
</dbReference>